<evidence type="ECO:0000256" key="1">
    <source>
        <dbReference type="ARBA" id="ARBA00023002"/>
    </source>
</evidence>
<sequence length="83" mass="9038">MRFVLDGAERQALAGDTVLSAILSVAPALRHSEFGTETRAGFCLMGACQDCWVWQEEGPRIRACSTPLTEGMRLLTDAPGDWP</sequence>
<accession>A0A927HZJ7</accession>
<keyword evidence="3" id="KW-1185">Reference proteome</keyword>
<dbReference type="EMBL" id="JACXWY010000001">
    <property type="protein sequence ID" value="MBD3844408.1"/>
    <property type="molecule type" value="Genomic_DNA"/>
</dbReference>
<keyword evidence="1" id="KW-0560">Oxidoreductase</keyword>
<evidence type="ECO:0000313" key="3">
    <source>
        <dbReference type="Proteomes" id="UP000619295"/>
    </source>
</evidence>
<protein>
    <submittedName>
        <fullName evidence="2">(2Fe-2S)-binding protein</fullName>
    </submittedName>
</protein>
<dbReference type="Proteomes" id="UP000619295">
    <property type="component" value="Unassembled WGS sequence"/>
</dbReference>
<name>A0A927HZJ7_9HYPH</name>
<dbReference type="InterPro" id="IPR036010">
    <property type="entry name" value="2Fe-2S_ferredoxin-like_sf"/>
</dbReference>
<comment type="caution">
    <text evidence="2">The sequence shown here is derived from an EMBL/GenBank/DDBJ whole genome shotgun (WGS) entry which is preliminary data.</text>
</comment>
<proteinExistence type="predicted"/>
<organism evidence="2 3">
    <name type="scientific">Bosea spartocytisi</name>
    <dbReference type="NCBI Taxonomy" id="2773451"/>
    <lineage>
        <taxon>Bacteria</taxon>
        <taxon>Pseudomonadati</taxon>
        <taxon>Pseudomonadota</taxon>
        <taxon>Alphaproteobacteria</taxon>
        <taxon>Hyphomicrobiales</taxon>
        <taxon>Boseaceae</taxon>
        <taxon>Bosea</taxon>
    </lineage>
</organism>
<dbReference type="GO" id="GO:0016491">
    <property type="term" value="F:oxidoreductase activity"/>
    <property type="evidence" value="ECO:0007669"/>
    <property type="project" value="UniProtKB-KW"/>
</dbReference>
<dbReference type="Pfam" id="PF13510">
    <property type="entry name" value="Fer2_4"/>
    <property type="match status" value="1"/>
</dbReference>
<dbReference type="SUPFAM" id="SSF54292">
    <property type="entry name" value="2Fe-2S ferredoxin-like"/>
    <property type="match status" value="1"/>
</dbReference>
<evidence type="ECO:0000313" key="2">
    <source>
        <dbReference type="EMBL" id="MBD3844408.1"/>
    </source>
</evidence>
<dbReference type="GO" id="GO:0051536">
    <property type="term" value="F:iron-sulfur cluster binding"/>
    <property type="evidence" value="ECO:0007669"/>
    <property type="project" value="InterPro"/>
</dbReference>
<reference evidence="2" key="1">
    <citation type="submission" date="2020-09" db="EMBL/GenBank/DDBJ databases">
        <title>Bosea spartocytisi sp. nov. a root nodule endophyte of Spartocytisus supranubius in the high mountain ecosystem fo the Teide National Park (Canary Islands, Spain).</title>
        <authorList>
            <person name="Pulido-Suarez L."/>
            <person name="Peix A."/>
            <person name="Igual J.M."/>
            <person name="Socas-Perez N."/>
            <person name="Velazquez E."/>
            <person name="Flores-Felix J.D."/>
            <person name="Leon-Barrios M."/>
        </authorList>
    </citation>
    <scope>NUCLEOTIDE SEQUENCE</scope>
    <source>
        <strain evidence="2">SSUT16</strain>
    </source>
</reference>
<dbReference type="RefSeq" id="WP_191123304.1">
    <property type="nucleotide sequence ID" value="NZ_JACXWY010000001.1"/>
</dbReference>
<dbReference type="AlphaFoldDB" id="A0A927HZJ7"/>
<gene>
    <name evidence="2" type="ORF">IED13_01760</name>
</gene>
<dbReference type="Gene3D" id="3.10.20.440">
    <property type="entry name" value="2Fe-2S iron-sulphur cluster binding domain, sarcosine oxidase, alpha subunit, N-terminal domain"/>
    <property type="match status" value="1"/>
</dbReference>
<dbReference type="InterPro" id="IPR042204">
    <property type="entry name" value="2Fe-2S-bd_N"/>
</dbReference>